<dbReference type="Pfam" id="PF04286">
    <property type="entry name" value="DUF445"/>
    <property type="match status" value="1"/>
</dbReference>
<proteinExistence type="predicted"/>
<gene>
    <name evidence="2" type="ORF">GCM10011492_04690</name>
</gene>
<comment type="caution">
    <text evidence="2">The sequence shown here is derived from an EMBL/GenBank/DDBJ whole genome shotgun (WGS) entry which is preliminary data.</text>
</comment>
<dbReference type="PANTHER" id="PTHR38442:SF1">
    <property type="entry name" value="INNER MEMBRANE PROTEIN"/>
    <property type="match status" value="1"/>
</dbReference>
<keyword evidence="3" id="KW-1185">Reference proteome</keyword>
<dbReference type="EMBL" id="BMHI01000001">
    <property type="protein sequence ID" value="GGB17887.1"/>
    <property type="molecule type" value="Genomic_DNA"/>
</dbReference>
<protein>
    <submittedName>
        <fullName evidence="2">Membrane protein</fullName>
    </submittedName>
</protein>
<dbReference type="InterPro" id="IPR016024">
    <property type="entry name" value="ARM-type_fold"/>
</dbReference>
<dbReference type="GO" id="GO:0005886">
    <property type="term" value="C:plasma membrane"/>
    <property type="evidence" value="ECO:0007669"/>
    <property type="project" value="TreeGrafter"/>
</dbReference>
<keyword evidence="1" id="KW-0472">Membrane</keyword>
<evidence type="ECO:0000313" key="3">
    <source>
        <dbReference type="Proteomes" id="UP000636793"/>
    </source>
</evidence>
<dbReference type="RefSeq" id="WP_308420948.1">
    <property type="nucleotide sequence ID" value="NZ_BMHI01000001.1"/>
</dbReference>
<dbReference type="InterPro" id="IPR007383">
    <property type="entry name" value="DUF445"/>
</dbReference>
<sequence>MDQLTTRPVLSPADLERRSRLRRMRVVATSLLVVAAIVFVVTHGHGGVWGYVNAAAEAAMVGAVADWFAVTALFRHPLGLKVPHTAIIPERKDSIGHSLEDFVTDNFLTAENVQERLSTAQVPMRVGRWLAEPANARRVVTESAPALAKGIDSISDAEVGDFLGRVLLPRLAREPVSPLLGSLLEGVVKDDSHRQVVDLVVRELHDWVRDNESTVVSLIGSRAPWWSPRWLDDTVAARLHVELVRWLADIRDTPDHQVRRAVDDLLAKLADNLQNDPATMERAEQLKVRVLSHPSVGDSLVGMWQSVKRVVVESLEDPESDLRDRLVRALTDLGGRIVSDDSLRASLDRRLGEISGHVVTTYGHEISTVISQTIERWDGDEASQRIELHVGRDLQFIRINGTVVGGLVGLLIYSLAQLL</sequence>
<keyword evidence="1" id="KW-1133">Transmembrane helix</keyword>
<dbReference type="PANTHER" id="PTHR38442">
    <property type="entry name" value="INNER MEMBRANE PROTEIN-RELATED"/>
    <property type="match status" value="1"/>
</dbReference>
<reference evidence="2" key="2">
    <citation type="submission" date="2020-09" db="EMBL/GenBank/DDBJ databases">
        <authorList>
            <person name="Sun Q."/>
            <person name="Zhou Y."/>
        </authorList>
    </citation>
    <scope>NUCLEOTIDE SEQUENCE</scope>
    <source>
        <strain evidence="2">CGMCC 1.15085</strain>
    </source>
</reference>
<evidence type="ECO:0000256" key="1">
    <source>
        <dbReference type="SAM" id="Phobius"/>
    </source>
</evidence>
<dbReference type="Proteomes" id="UP000636793">
    <property type="component" value="Unassembled WGS sequence"/>
</dbReference>
<dbReference type="SUPFAM" id="SSF48371">
    <property type="entry name" value="ARM repeat"/>
    <property type="match status" value="1"/>
</dbReference>
<dbReference type="AlphaFoldDB" id="A0A916SWX6"/>
<organism evidence="2 3">
    <name type="scientific">Flexivirga endophytica</name>
    <dbReference type="NCBI Taxonomy" id="1849103"/>
    <lineage>
        <taxon>Bacteria</taxon>
        <taxon>Bacillati</taxon>
        <taxon>Actinomycetota</taxon>
        <taxon>Actinomycetes</taxon>
        <taxon>Micrococcales</taxon>
        <taxon>Dermacoccaceae</taxon>
        <taxon>Flexivirga</taxon>
    </lineage>
</organism>
<reference evidence="2" key="1">
    <citation type="journal article" date="2014" name="Int. J. Syst. Evol. Microbiol.">
        <title>Complete genome sequence of Corynebacterium casei LMG S-19264T (=DSM 44701T), isolated from a smear-ripened cheese.</title>
        <authorList>
            <consortium name="US DOE Joint Genome Institute (JGI-PGF)"/>
            <person name="Walter F."/>
            <person name="Albersmeier A."/>
            <person name="Kalinowski J."/>
            <person name="Ruckert C."/>
        </authorList>
    </citation>
    <scope>NUCLEOTIDE SEQUENCE</scope>
    <source>
        <strain evidence="2">CGMCC 1.15085</strain>
    </source>
</reference>
<accession>A0A916SWX6</accession>
<feature type="transmembrane region" description="Helical" evidence="1">
    <location>
        <begin position="26"/>
        <end position="45"/>
    </location>
</feature>
<evidence type="ECO:0000313" key="2">
    <source>
        <dbReference type="EMBL" id="GGB17887.1"/>
    </source>
</evidence>
<name>A0A916SWX6_9MICO</name>
<keyword evidence="1" id="KW-0812">Transmembrane</keyword>